<accession>A0AAW6HLW2</accession>
<feature type="compositionally biased region" description="Acidic residues" evidence="2">
    <location>
        <begin position="118"/>
        <end position="141"/>
    </location>
</feature>
<name>A0AAW6HLW2_BACOV</name>
<feature type="coiled-coil region" evidence="1">
    <location>
        <begin position="32"/>
        <end position="59"/>
    </location>
</feature>
<keyword evidence="1" id="KW-0175">Coiled coil</keyword>
<gene>
    <name evidence="3" type="ORF">PO382_25765</name>
</gene>
<dbReference type="RefSeq" id="WP_138344026.1">
    <property type="nucleotide sequence ID" value="NZ_JAQNZD010000064.1"/>
</dbReference>
<dbReference type="EMBL" id="JAQNZF010000066">
    <property type="protein sequence ID" value="MDC2745604.1"/>
    <property type="molecule type" value="Genomic_DNA"/>
</dbReference>
<sequence>MKQKLLTDIELDVHELKYLMDSFTKEPTPTLSELLKRSITRMQGRLEELQQEVDAVQVISPSAVEETAEEEDEVAGSEEDSPVIIQSLESVVVKEDEEGEAIVAEEKPVVIAAAAETAAEEEEEEAEAAAAAEEEEEEEEEEGKKEEPAIVEEPVVETVVKEEEPKSAVLGESLKLSAGLRHAISLNDSFRFSRELFGGNTDLMNRVIEQISVMSSYKTAVAFLSSKVELNEEKEAVNDFLELLKKYFNQSV</sequence>
<feature type="compositionally biased region" description="Acidic residues" evidence="2">
    <location>
        <begin position="66"/>
        <end position="81"/>
    </location>
</feature>
<comment type="caution">
    <text evidence="3">The sequence shown here is derived from an EMBL/GenBank/DDBJ whole genome shotgun (WGS) entry which is preliminary data.</text>
</comment>
<reference evidence="3" key="1">
    <citation type="submission" date="2022-10" db="EMBL/GenBank/DDBJ databases">
        <title>Human gut microbiome strain richness.</title>
        <authorList>
            <person name="Chen-Liaw A."/>
        </authorList>
    </citation>
    <scope>NUCLEOTIDE SEQUENCE</scope>
    <source>
        <strain evidence="3">BSD2780120875st1_E1_BSD2780120875_150330</strain>
    </source>
</reference>
<evidence type="ECO:0000256" key="2">
    <source>
        <dbReference type="SAM" id="MobiDB-lite"/>
    </source>
</evidence>
<proteinExistence type="predicted"/>
<organism evidence="3 4">
    <name type="scientific">Bacteroides ovatus</name>
    <dbReference type="NCBI Taxonomy" id="28116"/>
    <lineage>
        <taxon>Bacteria</taxon>
        <taxon>Pseudomonadati</taxon>
        <taxon>Bacteroidota</taxon>
        <taxon>Bacteroidia</taxon>
        <taxon>Bacteroidales</taxon>
        <taxon>Bacteroidaceae</taxon>
        <taxon>Bacteroides</taxon>
    </lineage>
</organism>
<protein>
    <submittedName>
        <fullName evidence="3">Uncharacterized protein</fullName>
    </submittedName>
</protein>
<feature type="region of interest" description="Disordered" evidence="2">
    <location>
        <begin position="61"/>
        <end position="82"/>
    </location>
</feature>
<evidence type="ECO:0000313" key="4">
    <source>
        <dbReference type="Proteomes" id="UP001219389"/>
    </source>
</evidence>
<dbReference type="AlphaFoldDB" id="A0AAW6HLW2"/>
<evidence type="ECO:0000313" key="3">
    <source>
        <dbReference type="EMBL" id="MDC2745604.1"/>
    </source>
</evidence>
<dbReference type="Proteomes" id="UP001219389">
    <property type="component" value="Unassembled WGS sequence"/>
</dbReference>
<evidence type="ECO:0000256" key="1">
    <source>
        <dbReference type="SAM" id="Coils"/>
    </source>
</evidence>
<feature type="region of interest" description="Disordered" evidence="2">
    <location>
        <begin position="115"/>
        <end position="152"/>
    </location>
</feature>